<reference evidence="1" key="1">
    <citation type="submission" date="2020-07" db="EMBL/GenBank/DDBJ databases">
        <title>Huge and variable diversity of episymbiotic CPR bacteria and DPANN archaea in groundwater ecosystems.</title>
        <authorList>
            <person name="He C.Y."/>
            <person name="Keren R."/>
            <person name="Whittaker M."/>
            <person name="Farag I.F."/>
            <person name="Doudna J."/>
            <person name="Cate J.H.D."/>
            <person name="Banfield J.F."/>
        </authorList>
    </citation>
    <scope>NUCLEOTIDE SEQUENCE</scope>
    <source>
        <strain evidence="1">NC_groundwater_1813_Pr3_B-0.1um_71_17</strain>
    </source>
</reference>
<evidence type="ECO:0000313" key="2">
    <source>
        <dbReference type="Proteomes" id="UP000696931"/>
    </source>
</evidence>
<dbReference type="Gene3D" id="3.90.1140.10">
    <property type="entry name" value="Cyclic phosphodiesterase"/>
    <property type="match status" value="1"/>
</dbReference>
<evidence type="ECO:0008006" key="3">
    <source>
        <dbReference type="Google" id="ProtNLM"/>
    </source>
</evidence>
<proteinExistence type="predicted"/>
<name>A0A933W0R2_UNCEI</name>
<dbReference type="Pfam" id="PF13563">
    <property type="entry name" value="2_5_RNA_ligase2"/>
    <property type="match status" value="1"/>
</dbReference>
<dbReference type="InterPro" id="IPR009097">
    <property type="entry name" value="Cyclic_Pdiesterase"/>
</dbReference>
<dbReference type="AlphaFoldDB" id="A0A933W0R2"/>
<sequence length="163" mass="17538">MTRRQLTLFVPRAEAAPIEALRSVLDPVQHALVAAHVTLCREDELASLADGVLEERLTAPGARAVTLAFSRAESFDGHGILLGAAAGLEDFHALRRHVLGRDGVRAHRPHLTLAHPRNPRAPGNDLALAHTLGDPLVVTFGTATLIEQQGGGPWRVLREWALA</sequence>
<accession>A0A933W0R2</accession>
<protein>
    <recommendedName>
        <fullName evidence="3">2'-5' RNA ligase family protein</fullName>
    </recommendedName>
</protein>
<dbReference type="EMBL" id="JACRIW010000016">
    <property type="protein sequence ID" value="MBI5168235.1"/>
    <property type="molecule type" value="Genomic_DNA"/>
</dbReference>
<evidence type="ECO:0000313" key="1">
    <source>
        <dbReference type="EMBL" id="MBI5168235.1"/>
    </source>
</evidence>
<organism evidence="1 2">
    <name type="scientific">Eiseniibacteriota bacterium</name>
    <dbReference type="NCBI Taxonomy" id="2212470"/>
    <lineage>
        <taxon>Bacteria</taxon>
        <taxon>Candidatus Eiseniibacteriota</taxon>
    </lineage>
</organism>
<dbReference type="SUPFAM" id="SSF55144">
    <property type="entry name" value="LigT-like"/>
    <property type="match status" value="1"/>
</dbReference>
<comment type="caution">
    <text evidence="1">The sequence shown here is derived from an EMBL/GenBank/DDBJ whole genome shotgun (WGS) entry which is preliminary data.</text>
</comment>
<gene>
    <name evidence="1" type="ORF">HZA61_01980</name>
</gene>
<dbReference type="Proteomes" id="UP000696931">
    <property type="component" value="Unassembled WGS sequence"/>
</dbReference>